<keyword evidence="3" id="KW-1185">Reference proteome</keyword>
<dbReference type="EMBL" id="AVOT02001312">
    <property type="protein sequence ID" value="MBW0466480.1"/>
    <property type="molecule type" value="Genomic_DNA"/>
</dbReference>
<accession>A0A9Q3GGL1</accession>
<dbReference type="PANTHER" id="PTHR13593">
    <property type="match status" value="1"/>
</dbReference>
<comment type="caution">
    <text evidence="2">The sequence shown here is derived from an EMBL/GenBank/DDBJ whole genome shotgun (WGS) entry which is preliminary data.</text>
</comment>
<name>A0A9Q3GGL1_9BASI</name>
<organism evidence="2 3">
    <name type="scientific">Austropuccinia psidii MF-1</name>
    <dbReference type="NCBI Taxonomy" id="1389203"/>
    <lineage>
        <taxon>Eukaryota</taxon>
        <taxon>Fungi</taxon>
        <taxon>Dikarya</taxon>
        <taxon>Basidiomycota</taxon>
        <taxon>Pucciniomycotina</taxon>
        <taxon>Pucciniomycetes</taxon>
        <taxon>Pucciniales</taxon>
        <taxon>Sphaerophragmiaceae</taxon>
        <taxon>Austropuccinia</taxon>
    </lineage>
</organism>
<dbReference type="AlphaFoldDB" id="A0A9Q3GGL1"/>
<protein>
    <submittedName>
        <fullName evidence="2">Uncharacterized protein</fullName>
    </submittedName>
</protein>
<feature type="compositionally biased region" description="Polar residues" evidence="1">
    <location>
        <begin position="160"/>
        <end position="182"/>
    </location>
</feature>
<dbReference type="GO" id="GO:0008081">
    <property type="term" value="F:phosphoric diester hydrolase activity"/>
    <property type="evidence" value="ECO:0007669"/>
    <property type="project" value="InterPro"/>
</dbReference>
<proteinExistence type="predicted"/>
<sequence length="950" mass="106505">MTSLADPSKRSKSHLVRRLAISRQGSSSSASDFMLNFPSLENSKDSDNVNADLGGLSDSICSSEVSSSPSSGDSVIAEREPPKFNTNNQDKDNFGRNHFDRHDVTREPEHPKKETFDGNNNNTQLSPSHLISNLQYCKRHNKRSSFASLNIFNKSRRNSLKSNDTSWPIAESGTNSTLVTSSQDNSKLKELSSNSISESTSVLKKQKSVLNIACASLNLTNLTLNPSLPPSKLSSPKKNLVILQIVNQTGWPLQLAQWPSENQKRNHVAHHISCFRGSCFDEASIPKVTEILTKRVVQIASIDRSRLAKSKIKPTKPRIGWVYFDLLKPCGYVLHLQCFVKLNGRSGEVMQALIGRFDLDSCRQRPMPSGLIASANISKSSDSYFSDEINCGTGGDIISFVLNLQDVEHEENLVDDTPLKPTFGLATKRLTFYSYVSHPKVILSFRAGRDGRYHEGQLTRKPLVKQEQKAMDNSSKFIKSDHILEGIIGNLSTIICVQHFNFHQPLLYRTASINPLSGLVLEKNKLTPLASTFDTKSIILARADSDLKLSISYGFHDSRMGRRHTMYAYITPDHSSWLGDLINENPDWLNVRFSKLVLPGSHDAGMFTNLHPGFVEMITKMKLDSDIGNFLIDHGISLVHVLTRILKTFNIELDRAICNIANTQKDNIYDQLRLGTRFFDFRPGYCFHDCMKGQRGKIHHQHACVPGYEYVTALEETFLFLAAHAREIAVFELKSDGFIARKTTWRKDFVPFHSMIPTRSALASAIDEARTNVACKIPAVNLIKIGGAADLDRKIGDLIDDGTRLIIINRMGEEPESGWEWMRDDSYDHNLYDTDRSEEIIQALNTTHTRNSIPTKDDIVKESAILPGTIYQLQATPTKSIADDIITSLTYSDASSLLVYTKANVDPHTYAWVRERHFIEPGLVVLLNDFVDSVLTEHAIEKSKIRGGFF</sequence>
<dbReference type="Gene3D" id="3.20.20.190">
    <property type="entry name" value="Phosphatidylinositol (PI) phosphodiesterase"/>
    <property type="match status" value="1"/>
</dbReference>
<feature type="compositionally biased region" description="Basic and acidic residues" evidence="1">
    <location>
        <begin position="89"/>
        <end position="116"/>
    </location>
</feature>
<dbReference type="OrthoDB" id="1046782at2759"/>
<feature type="compositionally biased region" description="Low complexity" evidence="1">
    <location>
        <begin position="57"/>
        <end position="74"/>
    </location>
</feature>
<dbReference type="SUPFAM" id="SSF51695">
    <property type="entry name" value="PLC-like phosphodiesterases"/>
    <property type="match status" value="1"/>
</dbReference>
<feature type="compositionally biased region" description="Polar residues" evidence="1">
    <location>
        <begin position="117"/>
        <end position="127"/>
    </location>
</feature>
<evidence type="ECO:0000256" key="1">
    <source>
        <dbReference type="SAM" id="MobiDB-lite"/>
    </source>
</evidence>
<dbReference type="GO" id="GO:0006629">
    <property type="term" value="P:lipid metabolic process"/>
    <property type="evidence" value="ECO:0007669"/>
    <property type="project" value="InterPro"/>
</dbReference>
<reference evidence="2" key="1">
    <citation type="submission" date="2021-03" db="EMBL/GenBank/DDBJ databases">
        <title>Draft genome sequence of rust myrtle Austropuccinia psidii MF-1, a brazilian biotype.</title>
        <authorList>
            <person name="Quecine M.C."/>
            <person name="Pachon D.M.R."/>
            <person name="Bonatelli M.L."/>
            <person name="Correr F.H."/>
            <person name="Franceschini L.M."/>
            <person name="Leite T.F."/>
            <person name="Margarido G.R.A."/>
            <person name="Almeida C.A."/>
            <person name="Ferrarezi J.A."/>
            <person name="Labate C.A."/>
        </authorList>
    </citation>
    <scope>NUCLEOTIDE SEQUENCE</scope>
    <source>
        <strain evidence="2">MF-1</strain>
    </source>
</reference>
<feature type="region of interest" description="Disordered" evidence="1">
    <location>
        <begin position="1"/>
        <end position="127"/>
    </location>
</feature>
<evidence type="ECO:0000313" key="2">
    <source>
        <dbReference type="EMBL" id="MBW0466480.1"/>
    </source>
</evidence>
<feature type="region of interest" description="Disordered" evidence="1">
    <location>
        <begin position="158"/>
        <end position="182"/>
    </location>
</feature>
<evidence type="ECO:0000313" key="3">
    <source>
        <dbReference type="Proteomes" id="UP000765509"/>
    </source>
</evidence>
<gene>
    <name evidence="2" type="ORF">O181_006195</name>
</gene>
<dbReference type="InterPro" id="IPR051057">
    <property type="entry name" value="PI-PLC_domain"/>
</dbReference>
<dbReference type="Proteomes" id="UP000765509">
    <property type="component" value="Unassembled WGS sequence"/>
</dbReference>
<dbReference type="PANTHER" id="PTHR13593:SF113">
    <property type="entry name" value="SI:DKEY-266F7.9"/>
    <property type="match status" value="1"/>
</dbReference>
<dbReference type="InterPro" id="IPR017946">
    <property type="entry name" value="PLC-like_Pdiesterase_TIM-brl"/>
</dbReference>